<dbReference type="RefSeq" id="WP_129461172.1">
    <property type="nucleotide sequence ID" value="NZ_SBKN01000003.1"/>
</dbReference>
<feature type="domain" description="Cytochrome c" evidence="10">
    <location>
        <begin position="201"/>
        <end position="323"/>
    </location>
</feature>
<protein>
    <submittedName>
        <fullName evidence="11">C-type cytochrome</fullName>
    </submittedName>
</protein>
<dbReference type="InterPro" id="IPR009056">
    <property type="entry name" value="Cyt_c-like_dom"/>
</dbReference>
<accession>A0A4Q1KA09</accession>
<comment type="caution">
    <text evidence="11">The sequence shown here is derived from an EMBL/GenBank/DDBJ whole genome shotgun (WGS) entry which is preliminary data.</text>
</comment>
<feature type="domain" description="Cytochrome c" evidence="10">
    <location>
        <begin position="49"/>
        <end position="151"/>
    </location>
</feature>
<feature type="binding site" description="covalent" evidence="8">
    <location>
        <position position="74"/>
    </location>
    <ligand>
        <name>heme c</name>
        <dbReference type="ChEBI" id="CHEBI:61717"/>
        <label>1</label>
    </ligand>
</feature>
<comment type="subcellular location">
    <subcellularLocation>
        <location evidence="1">Periplasm</location>
    </subcellularLocation>
</comment>
<dbReference type="OrthoDB" id="9805202at2"/>
<feature type="binding site" description="axial binding residue" evidence="9">
    <location>
        <position position="75"/>
    </location>
    <ligand>
        <name>heme c</name>
        <dbReference type="ChEBI" id="CHEBI:61717"/>
        <label>1</label>
    </ligand>
    <ligandPart>
        <name>Fe</name>
        <dbReference type="ChEBI" id="CHEBI:18248"/>
    </ligandPart>
</feature>
<dbReference type="GO" id="GO:0004130">
    <property type="term" value="F:cytochrome-c peroxidase activity"/>
    <property type="evidence" value="ECO:0007669"/>
    <property type="project" value="TreeGrafter"/>
</dbReference>
<keyword evidence="6" id="KW-0560">Oxidoreductase</keyword>
<keyword evidence="3 9" id="KW-0479">Metal-binding</keyword>
<evidence type="ECO:0000256" key="9">
    <source>
        <dbReference type="PIRSR" id="PIRSR000294-2"/>
    </source>
</evidence>
<dbReference type="PROSITE" id="PS51007">
    <property type="entry name" value="CYTC"/>
    <property type="match status" value="2"/>
</dbReference>
<feature type="binding site" description="covalent" evidence="8">
    <location>
        <position position="217"/>
    </location>
    <ligand>
        <name>heme c</name>
        <dbReference type="ChEBI" id="CHEBI:61717"/>
        <label>2</label>
    </ligand>
</feature>
<dbReference type="GO" id="GO:0009055">
    <property type="term" value="F:electron transfer activity"/>
    <property type="evidence" value="ECO:0007669"/>
    <property type="project" value="InterPro"/>
</dbReference>
<proteinExistence type="predicted"/>
<sequence>MKSLLLLLFSFLLIGLSAFRYSEENEYFTIPKGWPKPHYNFKGNPLTQAGIQLGRQLFYDPILSRDSSISCASCHLQATGFAHVDHELSHGIDNRIGTRNAMALINLAWNESFMWDGGINHLDVQSLAPITHPAEMDADLEVIVKRLQQSEKYSNLFQKAFPGKPITSPLLFKALSQFMVTLVSANSKYDQQKRGEYQFTASESKGYQLFQQHCGSCHREPLFSSSTYENNGLSVDPDLKDIGRMKITQDPKDSLRFRVPTLRNIQFTFPYMHDGRFQNLNQVIRHYNSGIVPHKTLSKPLEKPMRLSDNDRVDLESFLRTLSDPSFLYNTNYSYPK</sequence>
<dbReference type="InterPro" id="IPR004852">
    <property type="entry name" value="Di-haem_cyt_c_peroxidsae"/>
</dbReference>
<feature type="binding site" description="axial binding residue" evidence="9">
    <location>
        <position position="218"/>
    </location>
    <ligand>
        <name>heme c</name>
        <dbReference type="ChEBI" id="CHEBI:61717"/>
        <label>2</label>
    </ligand>
    <ligandPart>
        <name>Fe</name>
        <dbReference type="ChEBI" id="CHEBI:18248"/>
    </ligandPart>
</feature>
<keyword evidence="5" id="KW-0574">Periplasm</keyword>
<comment type="PTM">
    <text evidence="8">Binds 2 heme groups per subunit.</text>
</comment>
<dbReference type="Gene3D" id="1.10.760.10">
    <property type="entry name" value="Cytochrome c-like domain"/>
    <property type="match status" value="2"/>
</dbReference>
<gene>
    <name evidence="11" type="ORF">EQG61_06840</name>
</gene>
<name>A0A4Q1KA09_9FLAO</name>
<keyword evidence="12" id="KW-1185">Reference proteome</keyword>
<dbReference type="SUPFAM" id="SSF46626">
    <property type="entry name" value="Cytochrome c"/>
    <property type="match status" value="2"/>
</dbReference>
<feature type="binding site" description="covalent" evidence="8">
    <location>
        <position position="71"/>
    </location>
    <ligand>
        <name>heme c</name>
        <dbReference type="ChEBI" id="CHEBI:61717"/>
        <label>1</label>
    </ligand>
</feature>
<dbReference type="PANTHER" id="PTHR30600">
    <property type="entry name" value="CYTOCHROME C PEROXIDASE-RELATED"/>
    <property type="match status" value="1"/>
</dbReference>
<evidence type="ECO:0000256" key="3">
    <source>
        <dbReference type="ARBA" id="ARBA00022723"/>
    </source>
</evidence>
<dbReference type="AlphaFoldDB" id="A0A4Q1KA09"/>
<evidence type="ECO:0000256" key="4">
    <source>
        <dbReference type="ARBA" id="ARBA00022729"/>
    </source>
</evidence>
<evidence type="ECO:0000256" key="7">
    <source>
        <dbReference type="ARBA" id="ARBA00023004"/>
    </source>
</evidence>
<reference evidence="12" key="1">
    <citation type="submission" date="2019-01" db="EMBL/GenBank/DDBJ databases">
        <title>Cytophagaceae bacterium strain CAR-16.</title>
        <authorList>
            <person name="Chen W.-M."/>
        </authorList>
    </citation>
    <scope>NUCLEOTIDE SEQUENCE [LARGE SCALE GENOMIC DNA]</scope>
    <source>
        <strain evidence="12">WWJ-16</strain>
    </source>
</reference>
<dbReference type="InterPro" id="IPR026259">
    <property type="entry name" value="MauG/Cytc_peroxidase"/>
</dbReference>
<dbReference type="PIRSF" id="PIRSF000294">
    <property type="entry name" value="Cytochrome-c_peroxidase"/>
    <property type="match status" value="1"/>
</dbReference>
<dbReference type="EMBL" id="SBKN01000003">
    <property type="protein sequence ID" value="RXR22942.1"/>
    <property type="molecule type" value="Genomic_DNA"/>
</dbReference>
<dbReference type="GO" id="GO:0046872">
    <property type="term" value="F:metal ion binding"/>
    <property type="evidence" value="ECO:0007669"/>
    <property type="project" value="UniProtKB-KW"/>
</dbReference>
<evidence type="ECO:0000256" key="6">
    <source>
        <dbReference type="ARBA" id="ARBA00023002"/>
    </source>
</evidence>
<evidence type="ECO:0000256" key="5">
    <source>
        <dbReference type="ARBA" id="ARBA00022764"/>
    </source>
</evidence>
<dbReference type="GO" id="GO:0042597">
    <property type="term" value="C:periplasmic space"/>
    <property type="evidence" value="ECO:0007669"/>
    <property type="project" value="UniProtKB-SubCell"/>
</dbReference>
<keyword evidence="4" id="KW-0732">Signal</keyword>
<dbReference type="InterPro" id="IPR051395">
    <property type="entry name" value="Cytochrome_c_Peroxidase/MauG"/>
</dbReference>
<feature type="binding site" description="covalent" evidence="8">
    <location>
        <position position="214"/>
    </location>
    <ligand>
        <name>heme c</name>
        <dbReference type="ChEBI" id="CHEBI:61717"/>
        <label>2</label>
    </ligand>
</feature>
<dbReference type="PANTHER" id="PTHR30600:SF10">
    <property type="entry name" value="BLL6722 PROTEIN"/>
    <property type="match status" value="1"/>
</dbReference>
<dbReference type="InterPro" id="IPR036909">
    <property type="entry name" value="Cyt_c-like_dom_sf"/>
</dbReference>
<keyword evidence="2 8" id="KW-0349">Heme</keyword>
<evidence type="ECO:0000256" key="1">
    <source>
        <dbReference type="ARBA" id="ARBA00004418"/>
    </source>
</evidence>
<evidence type="ECO:0000313" key="12">
    <source>
        <dbReference type="Proteomes" id="UP000289857"/>
    </source>
</evidence>
<comment type="cofactor">
    <cofactor evidence="8">
        <name>heme</name>
        <dbReference type="ChEBI" id="CHEBI:30413"/>
    </cofactor>
    <text evidence="8">Binds 2 heme groups.</text>
</comment>
<evidence type="ECO:0000313" key="11">
    <source>
        <dbReference type="EMBL" id="RXR22942.1"/>
    </source>
</evidence>
<dbReference type="Pfam" id="PF03150">
    <property type="entry name" value="CCP_MauG"/>
    <property type="match status" value="1"/>
</dbReference>
<evidence type="ECO:0000256" key="2">
    <source>
        <dbReference type="ARBA" id="ARBA00022617"/>
    </source>
</evidence>
<keyword evidence="7 9" id="KW-0408">Iron</keyword>
<evidence type="ECO:0000256" key="8">
    <source>
        <dbReference type="PIRSR" id="PIRSR000294-1"/>
    </source>
</evidence>
<dbReference type="GO" id="GO:0020037">
    <property type="term" value="F:heme binding"/>
    <property type="evidence" value="ECO:0007669"/>
    <property type="project" value="InterPro"/>
</dbReference>
<dbReference type="Proteomes" id="UP000289857">
    <property type="component" value="Unassembled WGS sequence"/>
</dbReference>
<organism evidence="11 12">
    <name type="scientific">Flavobacterium stagni</name>
    <dbReference type="NCBI Taxonomy" id="2506421"/>
    <lineage>
        <taxon>Bacteria</taxon>
        <taxon>Pseudomonadati</taxon>
        <taxon>Bacteroidota</taxon>
        <taxon>Flavobacteriia</taxon>
        <taxon>Flavobacteriales</taxon>
        <taxon>Flavobacteriaceae</taxon>
        <taxon>Flavobacterium</taxon>
    </lineage>
</organism>
<evidence type="ECO:0000259" key="10">
    <source>
        <dbReference type="PROSITE" id="PS51007"/>
    </source>
</evidence>